<feature type="domain" description="NodB homology" evidence="1">
    <location>
        <begin position="36"/>
        <end position="183"/>
    </location>
</feature>
<sequence length="321" mass="37503">MNKHGKIIISLDFELLWGIFDVVDYNSKKKYFWQTREIIPEILKLFEEYQVHATWATVGMLFNKNWKEWEENIPSEIPNYRKKTLSAYKFGTSIKSKSTEEFCFAPELIKLISRTKGQELATHTYSHYYCLEEGQTDTSFDKDLAKAVSVAKSMDIDLKSLVFPRNQLTKEYLQICAKHGIENVRSNPSSWYWKDATSNSLVNKLARTGDAYVNLGKKTYPASFFSKNVNLPLEQKASRFLRPVEGNRLMRSSKINRIKNEIEAAAKKNEIYHLWWHPHNFGDHPEESIKDLKEILVHYKAMQDKYAFQSLNMQELGALYS</sequence>
<dbReference type="EMBL" id="JAVRHP010000020">
    <property type="protein sequence ID" value="MDT0649629.1"/>
    <property type="molecule type" value="Genomic_DNA"/>
</dbReference>
<proteinExistence type="predicted"/>
<dbReference type="Pfam" id="PF01522">
    <property type="entry name" value="Polysacc_deac_1"/>
    <property type="match status" value="1"/>
</dbReference>
<gene>
    <name evidence="2" type="ORF">RM529_05700</name>
</gene>
<dbReference type="SUPFAM" id="SSF88713">
    <property type="entry name" value="Glycoside hydrolase/deacetylase"/>
    <property type="match status" value="1"/>
</dbReference>
<name>A0ABU3CTE0_9FLAO</name>
<dbReference type="InterPro" id="IPR002509">
    <property type="entry name" value="NODB_dom"/>
</dbReference>
<dbReference type="CDD" id="cd10929">
    <property type="entry name" value="CE4_u5"/>
    <property type="match status" value="1"/>
</dbReference>
<keyword evidence="3" id="KW-1185">Reference proteome</keyword>
<dbReference type="Gene3D" id="3.20.20.370">
    <property type="entry name" value="Glycoside hydrolase/deacetylase"/>
    <property type="match status" value="1"/>
</dbReference>
<organism evidence="2 3">
    <name type="scientific">Autumnicola edwardsiae</name>
    <dbReference type="NCBI Taxonomy" id="3075594"/>
    <lineage>
        <taxon>Bacteria</taxon>
        <taxon>Pseudomonadati</taxon>
        <taxon>Bacteroidota</taxon>
        <taxon>Flavobacteriia</taxon>
        <taxon>Flavobacteriales</taxon>
        <taxon>Flavobacteriaceae</taxon>
        <taxon>Autumnicola</taxon>
    </lineage>
</organism>
<evidence type="ECO:0000259" key="1">
    <source>
        <dbReference type="Pfam" id="PF01522"/>
    </source>
</evidence>
<accession>A0ABU3CTE0</accession>
<protein>
    <submittedName>
        <fullName evidence="2">Polysaccharide deacetylase family protein</fullName>
    </submittedName>
</protein>
<dbReference type="RefSeq" id="WP_311483790.1">
    <property type="nucleotide sequence ID" value="NZ_JAVRHP010000020.1"/>
</dbReference>
<evidence type="ECO:0000313" key="2">
    <source>
        <dbReference type="EMBL" id="MDT0649629.1"/>
    </source>
</evidence>
<dbReference type="InterPro" id="IPR011330">
    <property type="entry name" value="Glyco_hydro/deAcase_b/a-brl"/>
</dbReference>
<dbReference type="Proteomes" id="UP001248819">
    <property type="component" value="Unassembled WGS sequence"/>
</dbReference>
<comment type="caution">
    <text evidence="2">The sequence shown here is derived from an EMBL/GenBank/DDBJ whole genome shotgun (WGS) entry which is preliminary data.</text>
</comment>
<evidence type="ECO:0000313" key="3">
    <source>
        <dbReference type="Proteomes" id="UP001248819"/>
    </source>
</evidence>
<reference evidence="2 3" key="1">
    <citation type="submission" date="2023-09" db="EMBL/GenBank/DDBJ databases">
        <authorList>
            <person name="Rey-Velasco X."/>
        </authorList>
    </citation>
    <scope>NUCLEOTIDE SEQUENCE [LARGE SCALE GENOMIC DNA]</scope>
    <source>
        <strain evidence="2 3">F297</strain>
    </source>
</reference>